<comment type="caution">
    <text evidence="1">The sequence shown here is derived from an EMBL/GenBank/DDBJ whole genome shotgun (WGS) entry which is preliminary data.</text>
</comment>
<proteinExistence type="predicted"/>
<gene>
    <name evidence="1" type="ORF">LSUE1_G003377</name>
</gene>
<accession>A0A8T9CCH2</accession>
<dbReference type="AlphaFoldDB" id="A0A8T9CCH2"/>
<name>A0A8T9CCH2_9HELO</name>
<protein>
    <submittedName>
        <fullName evidence="1">Uncharacterized protein</fullName>
    </submittedName>
</protein>
<keyword evidence="2" id="KW-1185">Reference proteome</keyword>
<evidence type="ECO:0000313" key="1">
    <source>
        <dbReference type="EMBL" id="TVY81550.1"/>
    </source>
</evidence>
<dbReference type="OrthoDB" id="40134at2759"/>
<dbReference type="Proteomes" id="UP000469558">
    <property type="component" value="Unassembled WGS sequence"/>
</dbReference>
<evidence type="ECO:0000313" key="2">
    <source>
        <dbReference type="Proteomes" id="UP000469558"/>
    </source>
</evidence>
<dbReference type="EMBL" id="QGMK01000460">
    <property type="protein sequence ID" value="TVY81550.1"/>
    <property type="molecule type" value="Genomic_DNA"/>
</dbReference>
<reference evidence="1 2" key="1">
    <citation type="submission" date="2018-05" db="EMBL/GenBank/DDBJ databases">
        <title>Genome sequencing and assembly of the regulated plant pathogen Lachnellula willkommii and related sister species for the development of diagnostic species identification markers.</title>
        <authorList>
            <person name="Giroux E."/>
            <person name="Bilodeau G."/>
        </authorList>
    </citation>
    <scope>NUCLEOTIDE SEQUENCE [LARGE SCALE GENOMIC DNA]</scope>
    <source>
        <strain evidence="1 2">CBS 268.59</strain>
    </source>
</reference>
<organism evidence="1 2">
    <name type="scientific">Lachnellula suecica</name>
    <dbReference type="NCBI Taxonomy" id="602035"/>
    <lineage>
        <taxon>Eukaryota</taxon>
        <taxon>Fungi</taxon>
        <taxon>Dikarya</taxon>
        <taxon>Ascomycota</taxon>
        <taxon>Pezizomycotina</taxon>
        <taxon>Leotiomycetes</taxon>
        <taxon>Helotiales</taxon>
        <taxon>Lachnaceae</taxon>
        <taxon>Lachnellula</taxon>
    </lineage>
</organism>
<sequence>MVIAGRSDPNYAAALGTFGTPKGPVVHSSCTPEGTKFINQLNPAMQMVYAYCRTMLYVEFMAEMKRRSIL</sequence>